<evidence type="ECO:0000313" key="2">
    <source>
        <dbReference type="Proteomes" id="UP000282930"/>
    </source>
</evidence>
<dbReference type="Gene3D" id="3.60.15.10">
    <property type="entry name" value="Ribonuclease Z/Hydroxyacylglutathione hydrolase-like"/>
    <property type="match status" value="1"/>
</dbReference>
<reference evidence="1 2" key="1">
    <citation type="submission" date="2018-12" db="EMBL/GenBank/DDBJ databases">
        <title>Genome sequence from the cellulolytic species, Caldicellulosiruptor changbaiensis.</title>
        <authorList>
            <person name="Blumer-Schuette S.E."/>
            <person name="Mendoza C."/>
        </authorList>
    </citation>
    <scope>NUCLEOTIDE SEQUENCE [LARGE SCALE GENOMIC DNA]</scope>
    <source>
        <strain evidence="1 2">CBS-Z</strain>
    </source>
</reference>
<evidence type="ECO:0000313" key="1">
    <source>
        <dbReference type="EMBL" id="AZT91545.1"/>
    </source>
</evidence>
<name>A0A3T0D8R9_9FIRM</name>
<proteinExistence type="predicted"/>
<organism evidence="1 2">
    <name type="scientific">Caldicellulosiruptor changbaiensis</name>
    <dbReference type="NCBI Taxonomy" id="1222016"/>
    <lineage>
        <taxon>Bacteria</taxon>
        <taxon>Bacillati</taxon>
        <taxon>Bacillota</taxon>
        <taxon>Bacillota incertae sedis</taxon>
        <taxon>Caldicellulosiruptorales</taxon>
        <taxon>Caldicellulosiruptoraceae</taxon>
        <taxon>Caldicellulosiruptor</taxon>
    </lineage>
</organism>
<dbReference type="AlphaFoldDB" id="A0A3T0D8R9"/>
<sequence length="210" mass="23651">MKITYLAHASFLIETKTGVKILTDPYDNSVGYAVFELSPDIVLTSHKHFDHGYTGALKGNFTLVDKPEEYNVKGVKIRGIKTFHDQEAGQKRGENIVFVIENEFVVAHLGDLGHELEKDHLDKIGKVDILLIPVGGVYTIDAKAAYNVAKAINPKIIIPMHYKTEKLKFDLGRLEEFTKLFDNVEYANSFELEIKELPEARKVIVLSHKG</sequence>
<dbReference type="EMBL" id="CP034791">
    <property type="protein sequence ID" value="AZT91545.1"/>
    <property type="molecule type" value="Genomic_DNA"/>
</dbReference>
<dbReference type="InterPro" id="IPR036866">
    <property type="entry name" value="RibonucZ/Hydroxyglut_hydro"/>
</dbReference>
<keyword evidence="1" id="KW-0378">Hydrolase</keyword>
<accession>A0A3T0D8R9</accession>
<dbReference type="PANTHER" id="PTHR42967">
    <property type="entry name" value="METAL DEPENDENT HYDROLASE"/>
    <property type="match status" value="1"/>
</dbReference>
<dbReference type="RefSeq" id="WP_127352851.1">
    <property type="nucleotide sequence ID" value="NZ_CP034791.1"/>
</dbReference>
<gene>
    <name evidence="1" type="ORF">ELD05_13620</name>
</gene>
<dbReference type="Pfam" id="PF13483">
    <property type="entry name" value="Lactamase_B_3"/>
    <property type="match status" value="1"/>
</dbReference>
<dbReference type="Proteomes" id="UP000282930">
    <property type="component" value="Chromosome"/>
</dbReference>
<protein>
    <submittedName>
        <fullName evidence="1">MBL fold metallo-hydrolase</fullName>
    </submittedName>
</protein>
<keyword evidence="2" id="KW-1185">Reference proteome</keyword>
<dbReference type="KEGG" id="ccha:ELD05_13620"/>
<dbReference type="SUPFAM" id="SSF56281">
    <property type="entry name" value="Metallo-hydrolase/oxidoreductase"/>
    <property type="match status" value="1"/>
</dbReference>
<dbReference type="PANTHER" id="PTHR42967:SF1">
    <property type="entry name" value="MBL FOLD METALLO-HYDROLASE"/>
    <property type="match status" value="1"/>
</dbReference>
<dbReference type="GO" id="GO:0016787">
    <property type="term" value="F:hydrolase activity"/>
    <property type="evidence" value="ECO:0007669"/>
    <property type="project" value="UniProtKB-KW"/>
</dbReference>